<protein>
    <recommendedName>
        <fullName evidence="1">HTH LytTR-type domain-containing protein</fullName>
    </recommendedName>
</protein>
<evidence type="ECO:0000313" key="2">
    <source>
        <dbReference type="EMBL" id="EOH72856.1"/>
    </source>
</evidence>
<proteinExistence type="predicted"/>
<dbReference type="Proteomes" id="UP000014148">
    <property type="component" value="Unassembled WGS sequence"/>
</dbReference>
<evidence type="ECO:0000313" key="4">
    <source>
        <dbReference type="Proteomes" id="UP000013783"/>
    </source>
</evidence>
<reference evidence="2 4" key="1">
    <citation type="submission" date="2013-02" db="EMBL/GenBank/DDBJ databases">
        <title>The Genome Sequence of Enterococcus malodoratus ATCC_43197.</title>
        <authorList>
            <consortium name="The Broad Institute Genome Sequencing Platform"/>
            <consortium name="The Broad Institute Genome Sequencing Center for Infectious Disease"/>
            <person name="Earl A.M."/>
            <person name="Gilmore M.S."/>
            <person name="Lebreton F."/>
            <person name="Walker B."/>
            <person name="Young S.K."/>
            <person name="Zeng Q."/>
            <person name="Gargeya S."/>
            <person name="Fitzgerald M."/>
            <person name="Haas B."/>
            <person name="Abouelleil A."/>
            <person name="Alvarado L."/>
            <person name="Arachchi H.M."/>
            <person name="Berlin A.M."/>
            <person name="Chapman S.B."/>
            <person name="Dewar J."/>
            <person name="Goldberg J."/>
            <person name="Griggs A."/>
            <person name="Gujja S."/>
            <person name="Hansen M."/>
            <person name="Howarth C."/>
            <person name="Imamovic A."/>
            <person name="Larimer J."/>
            <person name="McCowan C."/>
            <person name="Murphy C."/>
            <person name="Neiman D."/>
            <person name="Pearson M."/>
            <person name="Priest M."/>
            <person name="Roberts A."/>
            <person name="Saif S."/>
            <person name="Shea T."/>
            <person name="Sisk P."/>
            <person name="Sykes S."/>
            <person name="Wortman J."/>
            <person name="Nusbaum C."/>
            <person name="Birren B."/>
        </authorList>
    </citation>
    <scope>NUCLEOTIDE SEQUENCE [LARGE SCALE GENOMIC DNA]</scope>
    <source>
        <strain evidence="2 4">ATCC 43197</strain>
    </source>
</reference>
<dbReference type="GO" id="GO:0000156">
    <property type="term" value="F:phosphorelay response regulator activity"/>
    <property type="evidence" value="ECO:0007669"/>
    <property type="project" value="InterPro"/>
</dbReference>
<dbReference type="GO" id="GO:0003677">
    <property type="term" value="F:DNA binding"/>
    <property type="evidence" value="ECO:0007669"/>
    <property type="project" value="InterPro"/>
</dbReference>
<dbReference type="EMBL" id="AJAK01000028">
    <property type="protein sequence ID" value="EOH72856.1"/>
    <property type="molecule type" value="Genomic_DNA"/>
</dbReference>
<dbReference type="OrthoDB" id="9809318at2"/>
<dbReference type="EMBL" id="ASWA01000003">
    <property type="protein sequence ID" value="EOT67404.1"/>
    <property type="molecule type" value="Genomic_DNA"/>
</dbReference>
<dbReference type="GeneID" id="79786318"/>
<dbReference type="Gene3D" id="2.40.50.1020">
    <property type="entry name" value="LytTr DNA-binding domain"/>
    <property type="match status" value="1"/>
</dbReference>
<dbReference type="SMART" id="SM00850">
    <property type="entry name" value="LytTR"/>
    <property type="match status" value="1"/>
</dbReference>
<feature type="domain" description="HTH LytTR-type" evidence="1">
    <location>
        <begin position="5"/>
        <end position="111"/>
    </location>
</feature>
<organism evidence="2 4">
    <name type="scientific">Enterococcus malodoratus ATCC 43197</name>
    <dbReference type="NCBI Taxonomy" id="1158601"/>
    <lineage>
        <taxon>Bacteria</taxon>
        <taxon>Bacillati</taxon>
        <taxon>Bacillota</taxon>
        <taxon>Bacilli</taxon>
        <taxon>Lactobacillales</taxon>
        <taxon>Enterococcaceae</taxon>
        <taxon>Enterococcus</taxon>
    </lineage>
</organism>
<dbReference type="AlphaFoldDB" id="R2QWM3"/>
<dbReference type="InterPro" id="IPR007492">
    <property type="entry name" value="LytTR_DNA-bd_dom"/>
</dbReference>
<evidence type="ECO:0000313" key="3">
    <source>
        <dbReference type="EMBL" id="EOT67404.1"/>
    </source>
</evidence>
<gene>
    <name evidence="3" type="ORF">I585_02925</name>
    <name evidence="2" type="ORF">UAI_03740</name>
</gene>
<comment type="caution">
    <text evidence="2">The sequence shown here is derived from an EMBL/GenBank/DDBJ whole genome shotgun (WGS) entry which is preliminary data.</text>
</comment>
<reference evidence="3 5" key="2">
    <citation type="submission" date="2013-03" db="EMBL/GenBank/DDBJ databases">
        <title>The Genome Sequence of Enterococcus malodoratus ATCC_43197 (PacBio/Illumina hybrid assembly).</title>
        <authorList>
            <consortium name="The Broad Institute Genomics Platform"/>
            <consortium name="The Broad Institute Genome Sequencing Center for Infectious Disease"/>
            <person name="Earl A."/>
            <person name="Russ C."/>
            <person name="Gilmore M."/>
            <person name="Surin D."/>
            <person name="Walker B."/>
            <person name="Young S."/>
            <person name="Zeng Q."/>
            <person name="Gargeya S."/>
            <person name="Fitzgerald M."/>
            <person name="Haas B."/>
            <person name="Abouelleil A."/>
            <person name="Allen A.W."/>
            <person name="Alvarado L."/>
            <person name="Arachchi H.M."/>
            <person name="Berlin A.M."/>
            <person name="Chapman S.B."/>
            <person name="Gainer-Dewar J."/>
            <person name="Goldberg J."/>
            <person name="Griggs A."/>
            <person name="Gujja S."/>
            <person name="Hansen M."/>
            <person name="Howarth C."/>
            <person name="Imamovic A."/>
            <person name="Ireland A."/>
            <person name="Larimer J."/>
            <person name="McCowan C."/>
            <person name="Murphy C."/>
            <person name="Pearson M."/>
            <person name="Poon T.W."/>
            <person name="Priest M."/>
            <person name="Roberts A."/>
            <person name="Saif S."/>
            <person name="Shea T."/>
            <person name="Sisk P."/>
            <person name="Sykes S."/>
            <person name="Wortman J."/>
            <person name="Nusbaum C."/>
            <person name="Birren B."/>
        </authorList>
    </citation>
    <scope>NUCLEOTIDE SEQUENCE [LARGE SCALE GENOMIC DNA]</scope>
    <source>
        <strain evidence="3 5">ATCC 43197</strain>
    </source>
</reference>
<sequence>MRTSIFLESKKGTVIIQAAELLYITVDTTKDHSLCFVTKQEKHYCTGDLNDFDDTNRNWLFRCHRSFIVNLLTIKEINKYERRVYFLDDQSENNCPFSRRKYVPLKESLKDFLLTEQQA</sequence>
<dbReference type="eggNOG" id="ENOG50307QJ">
    <property type="taxonomic scope" value="Bacteria"/>
</dbReference>
<dbReference type="STRING" id="71451.RV07_GL003317"/>
<dbReference type="PANTHER" id="PTHR37299">
    <property type="entry name" value="TRANSCRIPTIONAL REGULATOR-RELATED"/>
    <property type="match status" value="1"/>
</dbReference>
<dbReference type="PATRIC" id="fig|1158601.3.peg.3710"/>
<dbReference type="PROSITE" id="PS50930">
    <property type="entry name" value="HTH_LYTTR"/>
    <property type="match status" value="1"/>
</dbReference>
<dbReference type="InterPro" id="IPR046947">
    <property type="entry name" value="LytR-like"/>
</dbReference>
<keyword evidence="5" id="KW-1185">Reference proteome</keyword>
<dbReference type="PANTHER" id="PTHR37299:SF1">
    <property type="entry name" value="STAGE 0 SPORULATION PROTEIN A HOMOLOG"/>
    <property type="match status" value="1"/>
</dbReference>
<evidence type="ECO:0000313" key="5">
    <source>
        <dbReference type="Proteomes" id="UP000014148"/>
    </source>
</evidence>
<dbReference type="Pfam" id="PF04397">
    <property type="entry name" value="LytTR"/>
    <property type="match status" value="1"/>
</dbReference>
<accession>R2QWM3</accession>
<evidence type="ECO:0000259" key="1">
    <source>
        <dbReference type="PROSITE" id="PS50930"/>
    </source>
</evidence>
<dbReference type="Proteomes" id="UP000013783">
    <property type="component" value="Unassembled WGS sequence"/>
</dbReference>
<name>R2QWM3_9ENTE</name>
<dbReference type="RefSeq" id="WP_010742516.1">
    <property type="nucleotide sequence ID" value="NZ_KB946251.1"/>
</dbReference>